<sequence>MSERIEGGCRRWVVGRKKKKRNAEERRGVKNQGKEKMPTHFFQLLHDSQIDTALLEVDGRGFEHIVDDLLIHGANVIVRHVGRRGCGVCMFLFCLAARAWSIFSALLQADPLPFFSPEQRPRSFFCFFFCFFSGFVLFFFFSQMSIDSSGPRKGKKEKISDFCPP</sequence>
<reference evidence="2" key="2">
    <citation type="submission" date="2010-05" db="EMBL/GenBank/DDBJ databases">
        <title>The Genome Sequence of Magnaporthe poae strain ATCC 64411.</title>
        <authorList>
            <consortium name="The Broad Institute Genome Sequencing Platform"/>
            <consortium name="Broad Institute Genome Sequencing Center for Infectious Disease"/>
            <person name="Ma L.-J."/>
            <person name="Dead R."/>
            <person name="Young S."/>
            <person name="Zeng Q."/>
            <person name="Koehrsen M."/>
            <person name="Alvarado L."/>
            <person name="Berlin A."/>
            <person name="Chapman S.B."/>
            <person name="Chen Z."/>
            <person name="Freedman E."/>
            <person name="Gellesch M."/>
            <person name="Goldberg J."/>
            <person name="Griggs A."/>
            <person name="Gujja S."/>
            <person name="Heilman E.R."/>
            <person name="Heiman D."/>
            <person name="Hepburn T."/>
            <person name="Howarth C."/>
            <person name="Jen D."/>
            <person name="Larson L."/>
            <person name="Mehta T."/>
            <person name="Neiman D."/>
            <person name="Pearson M."/>
            <person name="Roberts A."/>
            <person name="Saif S."/>
            <person name="Shea T."/>
            <person name="Shenoy N."/>
            <person name="Sisk P."/>
            <person name="Stolte C."/>
            <person name="Sykes S."/>
            <person name="Walk T."/>
            <person name="White J."/>
            <person name="Yandava C."/>
            <person name="Haas B."/>
            <person name="Nusbaum C."/>
            <person name="Birren B."/>
        </authorList>
    </citation>
    <scope>NUCLEOTIDE SEQUENCE</scope>
    <source>
        <strain evidence="2">ATCC 64411</strain>
    </source>
</reference>
<dbReference type="AlphaFoldDB" id="A0A0C4DKV5"/>
<protein>
    <submittedName>
        <fullName evidence="2 3">Uncharacterized protein</fullName>
    </submittedName>
</protein>
<reference evidence="2" key="3">
    <citation type="submission" date="2011-03" db="EMBL/GenBank/DDBJ databases">
        <title>Annotation of Magnaporthe poae ATCC 64411.</title>
        <authorList>
            <person name="Ma L.-J."/>
            <person name="Dead R."/>
            <person name="Young S.K."/>
            <person name="Zeng Q."/>
            <person name="Gargeya S."/>
            <person name="Fitzgerald M."/>
            <person name="Haas B."/>
            <person name="Abouelleil A."/>
            <person name="Alvarado L."/>
            <person name="Arachchi H.M."/>
            <person name="Berlin A."/>
            <person name="Brown A."/>
            <person name="Chapman S.B."/>
            <person name="Chen Z."/>
            <person name="Dunbar C."/>
            <person name="Freedman E."/>
            <person name="Gearin G."/>
            <person name="Gellesch M."/>
            <person name="Goldberg J."/>
            <person name="Griggs A."/>
            <person name="Gujja S."/>
            <person name="Heiman D."/>
            <person name="Howarth C."/>
            <person name="Larson L."/>
            <person name="Lui A."/>
            <person name="MacDonald P.J.P."/>
            <person name="Mehta T."/>
            <person name="Montmayeur A."/>
            <person name="Murphy C."/>
            <person name="Neiman D."/>
            <person name="Pearson M."/>
            <person name="Priest M."/>
            <person name="Roberts A."/>
            <person name="Saif S."/>
            <person name="Shea T."/>
            <person name="Shenoy N."/>
            <person name="Sisk P."/>
            <person name="Stolte C."/>
            <person name="Sykes S."/>
            <person name="Yandava C."/>
            <person name="Wortman J."/>
            <person name="Nusbaum C."/>
            <person name="Birren B."/>
        </authorList>
    </citation>
    <scope>NUCLEOTIDE SEQUENCE</scope>
    <source>
        <strain evidence="2">ATCC 64411</strain>
    </source>
</reference>
<dbReference type="Proteomes" id="UP000011715">
    <property type="component" value="Unassembled WGS sequence"/>
</dbReference>
<feature type="transmembrane region" description="Helical" evidence="1">
    <location>
        <begin position="121"/>
        <end position="142"/>
    </location>
</feature>
<reference evidence="4" key="1">
    <citation type="submission" date="2010-05" db="EMBL/GenBank/DDBJ databases">
        <title>The genome sequence of Magnaporthe poae strain ATCC 64411.</title>
        <authorList>
            <person name="Ma L.-J."/>
            <person name="Dead R."/>
            <person name="Young S."/>
            <person name="Zeng Q."/>
            <person name="Koehrsen M."/>
            <person name="Alvarado L."/>
            <person name="Berlin A."/>
            <person name="Chapman S.B."/>
            <person name="Chen Z."/>
            <person name="Freedman E."/>
            <person name="Gellesch M."/>
            <person name="Goldberg J."/>
            <person name="Griggs A."/>
            <person name="Gujja S."/>
            <person name="Heilman E.R."/>
            <person name="Heiman D."/>
            <person name="Hepburn T."/>
            <person name="Howarth C."/>
            <person name="Jen D."/>
            <person name="Larson L."/>
            <person name="Mehta T."/>
            <person name="Neiman D."/>
            <person name="Pearson M."/>
            <person name="Roberts A."/>
            <person name="Saif S."/>
            <person name="Shea T."/>
            <person name="Shenoy N."/>
            <person name="Sisk P."/>
            <person name="Stolte C."/>
            <person name="Sykes S."/>
            <person name="Walk T."/>
            <person name="White J."/>
            <person name="Yandava C."/>
            <person name="Haas B."/>
            <person name="Nusbaum C."/>
            <person name="Birren B."/>
        </authorList>
    </citation>
    <scope>NUCLEOTIDE SEQUENCE [LARGE SCALE GENOMIC DNA]</scope>
    <source>
        <strain evidence="4">ATCC 64411 / 73-15</strain>
    </source>
</reference>
<proteinExistence type="predicted"/>
<reference evidence="3" key="5">
    <citation type="submission" date="2015-06" db="UniProtKB">
        <authorList>
            <consortium name="EnsemblFungi"/>
        </authorList>
    </citation>
    <scope>IDENTIFICATION</scope>
    <source>
        <strain evidence="3">ATCC 64411</strain>
    </source>
</reference>
<keyword evidence="1" id="KW-1133">Transmembrane helix</keyword>
<dbReference type="EMBL" id="ADBL01000089">
    <property type="status" value="NOT_ANNOTATED_CDS"/>
    <property type="molecule type" value="Genomic_DNA"/>
</dbReference>
<organism evidence="3 4">
    <name type="scientific">Magnaporthiopsis poae (strain ATCC 64411 / 73-15)</name>
    <name type="common">Kentucky bluegrass fungus</name>
    <name type="synonym">Magnaporthe poae</name>
    <dbReference type="NCBI Taxonomy" id="644358"/>
    <lineage>
        <taxon>Eukaryota</taxon>
        <taxon>Fungi</taxon>
        <taxon>Dikarya</taxon>
        <taxon>Ascomycota</taxon>
        <taxon>Pezizomycotina</taxon>
        <taxon>Sordariomycetes</taxon>
        <taxon>Sordariomycetidae</taxon>
        <taxon>Magnaporthales</taxon>
        <taxon>Magnaporthaceae</taxon>
        <taxon>Magnaporthiopsis</taxon>
    </lineage>
</organism>
<evidence type="ECO:0000313" key="2">
    <source>
        <dbReference type="EMBL" id="KLU81296.1"/>
    </source>
</evidence>
<reference evidence="3" key="4">
    <citation type="journal article" date="2015" name="G3 (Bethesda)">
        <title>Genome sequences of three phytopathogenic species of the Magnaporthaceae family of fungi.</title>
        <authorList>
            <person name="Okagaki L.H."/>
            <person name="Nunes C.C."/>
            <person name="Sailsbery J."/>
            <person name="Clay B."/>
            <person name="Brown D."/>
            <person name="John T."/>
            <person name="Oh Y."/>
            <person name="Young N."/>
            <person name="Fitzgerald M."/>
            <person name="Haas B.J."/>
            <person name="Zeng Q."/>
            <person name="Young S."/>
            <person name="Adiconis X."/>
            <person name="Fan L."/>
            <person name="Levin J.Z."/>
            <person name="Mitchell T.K."/>
            <person name="Okubara P.A."/>
            <person name="Farman M.L."/>
            <person name="Kohn L.M."/>
            <person name="Birren B."/>
            <person name="Ma L.-J."/>
            <person name="Dean R.A."/>
        </authorList>
    </citation>
    <scope>NUCLEOTIDE SEQUENCE</scope>
    <source>
        <strain evidence="3">ATCC 64411 / 73-15</strain>
    </source>
</reference>
<evidence type="ECO:0000313" key="4">
    <source>
        <dbReference type="Proteomes" id="UP000011715"/>
    </source>
</evidence>
<evidence type="ECO:0000313" key="3">
    <source>
        <dbReference type="EnsemblFungi" id="MAPG_00387T0"/>
    </source>
</evidence>
<name>A0A0C4DKV5_MAGP6</name>
<gene>
    <name evidence="2" type="ORF">MAPG_00387</name>
</gene>
<accession>A0A0C4DKV5</accession>
<keyword evidence="4" id="KW-1185">Reference proteome</keyword>
<feature type="transmembrane region" description="Helical" evidence="1">
    <location>
        <begin position="88"/>
        <end position="109"/>
    </location>
</feature>
<keyword evidence="1" id="KW-0472">Membrane</keyword>
<dbReference type="VEuPathDB" id="FungiDB:MAPG_00387"/>
<keyword evidence="1" id="KW-0812">Transmembrane</keyword>
<dbReference type="EnsemblFungi" id="MAPG_00387T0">
    <property type="protein sequence ID" value="MAPG_00387T0"/>
    <property type="gene ID" value="MAPG_00387"/>
</dbReference>
<evidence type="ECO:0000256" key="1">
    <source>
        <dbReference type="SAM" id="Phobius"/>
    </source>
</evidence>
<dbReference type="EMBL" id="GL876966">
    <property type="protein sequence ID" value="KLU81296.1"/>
    <property type="molecule type" value="Genomic_DNA"/>
</dbReference>